<feature type="domain" description="DUF397" evidence="2">
    <location>
        <begin position="9"/>
        <end position="61"/>
    </location>
</feature>
<evidence type="ECO:0000313" key="4">
    <source>
        <dbReference type="Proteomes" id="UP000611640"/>
    </source>
</evidence>
<dbReference type="Pfam" id="PF04149">
    <property type="entry name" value="DUF397"/>
    <property type="match status" value="1"/>
</dbReference>
<dbReference type="EMBL" id="AP023355">
    <property type="protein sequence ID" value="BCJ33553.1"/>
    <property type="molecule type" value="Genomic_DNA"/>
</dbReference>
<feature type="region of interest" description="Disordered" evidence="1">
    <location>
        <begin position="1"/>
        <end position="21"/>
    </location>
</feature>
<evidence type="ECO:0000259" key="2">
    <source>
        <dbReference type="Pfam" id="PF04149"/>
    </source>
</evidence>
<sequence>MSLPDLARANWRKSSRSGSNGACVEVADNLPEIVAIRDSKDPEGPVLMVGPAAFRAFTEAVTTR</sequence>
<dbReference type="Proteomes" id="UP000611640">
    <property type="component" value="Chromosome"/>
</dbReference>
<reference evidence="3 4" key="1">
    <citation type="submission" date="2020-08" db="EMBL/GenBank/DDBJ databases">
        <title>Whole genome shotgun sequence of Actinocatenispora thailandica NBRC 105041.</title>
        <authorList>
            <person name="Komaki H."/>
            <person name="Tamura T."/>
        </authorList>
    </citation>
    <scope>NUCLEOTIDE SEQUENCE [LARGE SCALE GENOMIC DNA]</scope>
    <source>
        <strain evidence="3 4">NBRC 105041</strain>
    </source>
</reference>
<name>A0A7R7DL11_9ACTN</name>
<accession>A0A7R7DL11</accession>
<protein>
    <submittedName>
        <fullName evidence="3">DUF397 domain-containing protein</fullName>
    </submittedName>
</protein>
<dbReference type="InterPro" id="IPR007278">
    <property type="entry name" value="DUF397"/>
</dbReference>
<evidence type="ECO:0000313" key="3">
    <source>
        <dbReference type="EMBL" id="BCJ33553.1"/>
    </source>
</evidence>
<organism evidence="3 4">
    <name type="scientific">Actinocatenispora thailandica</name>
    <dbReference type="NCBI Taxonomy" id="227318"/>
    <lineage>
        <taxon>Bacteria</taxon>
        <taxon>Bacillati</taxon>
        <taxon>Actinomycetota</taxon>
        <taxon>Actinomycetes</taxon>
        <taxon>Micromonosporales</taxon>
        <taxon>Micromonosporaceae</taxon>
        <taxon>Actinocatenispora</taxon>
    </lineage>
</organism>
<evidence type="ECO:0000256" key="1">
    <source>
        <dbReference type="SAM" id="MobiDB-lite"/>
    </source>
</evidence>
<keyword evidence="4" id="KW-1185">Reference proteome</keyword>
<dbReference type="KEGG" id="atl:Athai_10560"/>
<gene>
    <name evidence="3" type="ORF">Athai_10560</name>
</gene>
<dbReference type="RefSeq" id="WP_203960423.1">
    <property type="nucleotide sequence ID" value="NZ_AP023355.1"/>
</dbReference>
<dbReference type="AlphaFoldDB" id="A0A7R7DL11"/>
<proteinExistence type="predicted"/>